<comment type="caution">
    <text evidence="3">The sequence shown here is derived from an EMBL/GenBank/DDBJ whole genome shotgun (WGS) entry which is preliminary data.</text>
</comment>
<evidence type="ECO:0000313" key="4">
    <source>
        <dbReference type="Proteomes" id="UP000707352"/>
    </source>
</evidence>
<keyword evidence="4" id="KW-1185">Reference proteome</keyword>
<proteinExistence type="predicted"/>
<dbReference type="PROSITE" id="PS50125">
    <property type="entry name" value="GUANYLATE_CYCLASE_2"/>
    <property type="match status" value="1"/>
</dbReference>
<dbReference type="RefSeq" id="WP_167671362.1">
    <property type="nucleotide sequence ID" value="NZ_JAATJS010000001.1"/>
</dbReference>
<dbReference type="InterPro" id="IPR001054">
    <property type="entry name" value="A/G_cyclase"/>
</dbReference>
<dbReference type="PANTHER" id="PTHR43081">
    <property type="entry name" value="ADENYLATE CYCLASE, TERMINAL-DIFFERENTIATION SPECIFIC-RELATED"/>
    <property type="match status" value="1"/>
</dbReference>
<name>A0ABX0V9W6_9HYPH</name>
<keyword evidence="1" id="KW-0472">Membrane</keyword>
<feature type="transmembrane region" description="Helical" evidence="1">
    <location>
        <begin position="201"/>
        <end position="220"/>
    </location>
</feature>
<dbReference type="Proteomes" id="UP000707352">
    <property type="component" value="Unassembled WGS sequence"/>
</dbReference>
<dbReference type="Pfam" id="PF00211">
    <property type="entry name" value="Guanylate_cyc"/>
    <property type="match status" value="1"/>
</dbReference>
<sequence length="446" mass="48303">MFLRHPFSAIWTRFLTLRTTPNLSDTTQRLIREADVAALRRAGVARVVVAGILLIAVLLATDGVPMSDELAVHQIRAAETTLTLLGAVGLAGAWAASHRVAVTWLPGATATLDAVLIFGNLGYSHFVLNMPGGLFAVYPGIWVIPITMAAAAIHYSPRLQAYVAVLYVTGLGILAWGSRFLNLSERQQDLGDFSGQFGWQANVLRVVMVFAAGLILILVARQGRLMLERAVRETTLRANLTRYVPRELAPILSQQAFASLRDGRRMPVTLLFVDIRASSALGEGMDPARLAIFMSSFRRRVMRAAAQHGGVIDKFIGDGALILFGVPNAGEDDTARALACGRTLLDLIERWNAKRAFNPPLRIGIGIHTGEVFCGVVGDEDRLEFTVLGETVNIASRIEQATKTAHCDLLASQEAVCAAGEEGLWTAIEHEPLPGVTRTLVLMKPV</sequence>
<evidence type="ECO:0000313" key="3">
    <source>
        <dbReference type="EMBL" id="NIX75480.1"/>
    </source>
</evidence>
<dbReference type="InterPro" id="IPR029787">
    <property type="entry name" value="Nucleotide_cyclase"/>
</dbReference>
<gene>
    <name evidence="3" type="ORF">HB375_02490</name>
</gene>
<dbReference type="SUPFAM" id="SSF55073">
    <property type="entry name" value="Nucleotide cyclase"/>
    <property type="match status" value="1"/>
</dbReference>
<organism evidence="3 4">
    <name type="scientific">Microvirga terricola</name>
    <dbReference type="NCBI Taxonomy" id="2719797"/>
    <lineage>
        <taxon>Bacteria</taxon>
        <taxon>Pseudomonadati</taxon>
        <taxon>Pseudomonadota</taxon>
        <taxon>Alphaproteobacteria</taxon>
        <taxon>Hyphomicrobiales</taxon>
        <taxon>Methylobacteriaceae</taxon>
        <taxon>Microvirga</taxon>
    </lineage>
</organism>
<dbReference type="PANTHER" id="PTHR43081:SF1">
    <property type="entry name" value="ADENYLATE CYCLASE, TERMINAL-DIFFERENTIATION SPECIFIC"/>
    <property type="match status" value="1"/>
</dbReference>
<feature type="transmembrane region" description="Helical" evidence="1">
    <location>
        <begin position="80"/>
        <end position="97"/>
    </location>
</feature>
<dbReference type="InterPro" id="IPR050697">
    <property type="entry name" value="Adenylyl/Guanylyl_Cyclase_3/4"/>
</dbReference>
<reference evidence="3 4" key="1">
    <citation type="submission" date="2020-03" db="EMBL/GenBank/DDBJ databases">
        <title>The genome sequence of Microvirga sp. c23x22.</title>
        <authorList>
            <person name="Zhang X."/>
        </authorList>
    </citation>
    <scope>NUCLEOTIDE SEQUENCE [LARGE SCALE GENOMIC DNA]</scope>
    <source>
        <strain evidence="4">c23x22</strain>
    </source>
</reference>
<dbReference type="SMART" id="SM00044">
    <property type="entry name" value="CYCc"/>
    <property type="match status" value="1"/>
</dbReference>
<feature type="transmembrane region" description="Helical" evidence="1">
    <location>
        <begin position="38"/>
        <end position="60"/>
    </location>
</feature>
<keyword evidence="1" id="KW-1133">Transmembrane helix</keyword>
<accession>A0ABX0V9W6</accession>
<evidence type="ECO:0000259" key="2">
    <source>
        <dbReference type="PROSITE" id="PS50125"/>
    </source>
</evidence>
<dbReference type="Gene3D" id="3.30.70.1230">
    <property type="entry name" value="Nucleotide cyclase"/>
    <property type="match status" value="1"/>
</dbReference>
<feature type="transmembrane region" description="Helical" evidence="1">
    <location>
        <begin position="162"/>
        <end position="181"/>
    </location>
</feature>
<protein>
    <submittedName>
        <fullName evidence="3">Adenylate/guanylate cyclase domain-containing protein</fullName>
    </submittedName>
</protein>
<evidence type="ECO:0000256" key="1">
    <source>
        <dbReference type="SAM" id="Phobius"/>
    </source>
</evidence>
<feature type="transmembrane region" description="Helical" evidence="1">
    <location>
        <begin position="104"/>
        <end position="123"/>
    </location>
</feature>
<dbReference type="EMBL" id="JAATJS010000001">
    <property type="protein sequence ID" value="NIX75480.1"/>
    <property type="molecule type" value="Genomic_DNA"/>
</dbReference>
<feature type="domain" description="Guanylate cyclase" evidence="2">
    <location>
        <begin position="269"/>
        <end position="399"/>
    </location>
</feature>
<feature type="transmembrane region" description="Helical" evidence="1">
    <location>
        <begin position="135"/>
        <end position="155"/>
    </location>
</feature>
<keyword evidence="1" id="KW-0812">Transmembrane</keyword>
<dbReference type="CDD" id="cd07302">
    <property type="entry name" value="CHD"/>
    <property type="match status" value="1"/>
</dbReference>